<dbReference type="Gene3D" id="2.30.30.490">
    <property type="match status" value="1"/>
</dbReference>
<dbReference type="PANTHER" id="PTHR10763">
    <property type="entry name" value="CELL DIVISION CONTROL PROTEIN 6-RELATED"/>
    <property type="match status" value="1"/>
</dbReference>
<keyword evidence="6 10" id="KW-0067">ATP-binding</keyword>
<feature type="compositionally biased region" description="Basic and acidic residues" evidence="11">
    <location>
        <begin position="830"/>
        <end position="839"/>
    </location>
</feature>
<dbReference type="PROSITE" id="PS51038">
    <property type="entry name" value="BAH"/>
    <property type="match status" value="1"/>
</dbReference>
<dbReference type="EMBL" id="LT598487">
    <property type="protein sequence ID" value="SCV99387.1"/>
    <property type="molecule type" value="Genomic_DNA"/>
</dbReference>
<dbReference type="GO" id="GO:0005524">
    <property type="term" value="F:ATP binding"/>
    <property type="evidence" value="ECO:0007669"/>
    <property type="project" value="UniProtKB-KW"/>
</dbReference>
<evidence type="ECO:0000256" key="10">
    <source>
        <dbReference type="RuleBase" id="RU365058"/>
    </source>
</evidence>
<comment type="similarity">
    <text evidence="2 10">Belongs to the ORC1 family.</text>
</comment>
<dbReference type="PANTHER" id="PTHR10763:SF23">
    <property type="entry name" value="ORIGIN RECOGNITION COMPLEX SUBUNIT 1"/>
    <property type="match status" value="1"/>
</dbReference>
<evidence type="ECO:0000256" key="1">
    <source>
        <dbReference type="ARBA" id="ARBA00004123"/>
    </source>
</evidence>
<keyword evidence="4" id="KW-0479">Metal-binding</keyword>
<feature type="compositionally biased region" description="Basic and acidic residues" evidence="11">
    <location>
        <begin position="282"/>
        <end position="292"/>
    </location>
</feature>
<dbReference type="Gene3D" id="3.40.50.300">
    <property type="entry name" value="P-loop containing nucleotide triphosphate hydrolases"/>
    <property type="match status" value="1"/>
</dbReference>
<keyword evidence="7" id="KW-0460">Magnesium</keyword>
<keyword evidence="5 10" id="KW-0547">Nucleotide-binding</keyword>
<evidence type="ECO:0000256" key="5">
    <source>
        <dbReference type="ARBA" id="ARBA00022741"/>
    </source>
</evidence>
<gene>
    <name evidence="13" type="ORF">LAFE_0A02058G</name>
</gene>
<dbReference type="OMA" id="IMYNFFN"/>
<dbReference type="GO" id="GO:0046872">
    <property type="term" value="F:metal ion binding"/>
    <property type="evidence" value="ECO:0007669"/>
    <property type="project" value="UniProtKB-KW"/>
</dbReference>
<dbReference type="Pfam" id="PF17872">
    <property type="entry name" value="AAA_lid_10"/>
    <property type="match status" value="1"/>
</dbReference>
<keyword evidence="14" id="KW-1185">Reference proteome</keyword>
<dbReference type="InterPro" id="IPR050311">
    <property type="entry name" value="ORC1/CDC6"/>
</dbReference>
<dbReference type="SMART" id="SM00439">
    <property type="entry name" value="BAH"/>
    <property type="match status" value="1"/>
</dbReference>
<dbReference type="InterPro" id="IPR001025">
    <property type="entry name" value="BAH_dom"/>
</dbReference>
<dbReference type="GO" id="GO:0005664">
    <property type="term" value="C:nuclear origin of replication recognition complex"/>
    <property type="evidence" value="ECO:0007669"/>
    <property type="project" value="TreeGrafter"/>
</dbReference>
<feature type="compositionally biased region" description="Polar residues" evidence="11">
    <location>
        <begin position="316"/>
        <end position="334"/>
    </location>
</feature>
<evidence type="ECO:0000256" key="3">
    <source>
        <dbReference type="ARBA" id="ARBA00022705"/>
    </source>
</evidence>
<dbReference type="Pfam" id="PF01426">
    <property type="entry name" value="BAH"/>
    <property type="match status" value="1"/>
</dbReference>
<feature type="compositionally biased region" description="Acidic residues" evidence="11">
    <location>
        <begin position="388"/>
        <end position="411"/>
    </location>
</feature>
<dbReference type="CDD" id="cd04720">
    <property type="entry name" value="BAH_Orc1p_Yeast"/>
    <property type="match status" value="1"/>
</dbReference>
<evidence type="ECO:0000256" key="2">
    <source>
        <dbReference type="ARBA" id="ARBA00008398"/>
    </source>
</evidence>
<comment type="subcellular location">
    <subcellularLocation>
        <location evidence="1 10">Nucleus</location>
    </subcellularLocation>
</comment>
<evidence type="ECO:0000313" key="13">
    <source>
        <dbReference type="EMBL" id="SCV99387.1"/>
    </source>
</evidence>
<keyword evidence="8 10" id="KW-0238">DNA-binding</keyword>
<protein>
    <recommendedName>
        <fullName evidence="10">Origin recognition complex subunit 1</fullName>
    </recommendedName>
</protein>
<evidence type="ECO:0000259" key="12">
    <source>
        <dbReference type="PROSITE" id="PS51038"/>
    </source>
</evidence>
<dbReference type="InterPro" id="IPR041083">
    <property type="entry name" value="AAA_lid_10"/>
</dbReference>
<dbReference type="GO" id="GO:0006270">
    <property type="term" value="P:DNA replication initiation"/>
    <property type="evidence" value="ECO:0007669"/>
    <property type="project" value="TreeGrafter"/>
</dbReference>
<feature type="region of interest" description="Disordered" evidence="11">
    <location>
        <begin position="228"/>
        <end position="449"/>
    </location>
</feature>
<dbReference type="InterPro" id="IPR027417">
    <property type="entry name" value="P-loop_NTPase"/>
</dbReference>
<proteinExistence type="inferred from homology"/>
<comment type="subunit">
    <text evidence="10">ORC is composed of six subunits.</text>
</comment>
<feature type="compositionally biased region" description="Acidic residues" evidence="11">
    <location>
        <begin position="351"/>
        <end position="369"/>
    </location>
</feature>
<dbReference type="GO" id="GO:0003682">
    <property type="term" value="F:chromatin binding"/>
    <property type="evidence" value="ECO:0007669"/>
    <property type="project" value="InterPro"/>
</dbReference>
<dbReference type="Gene3D" id="1.10.8.60">
    <property type="match status" value="1"/>
</dbReference>
<evidence type="ECO:0000256" key="6">
    <source>
        <dbReference type="ARBA" id="ARBA00022840"/>
    </source>
</evidence>
<dbReference type="GO" id="GO:0003688">
    <property type="term" value="F:DNA replication origin binding"/>
    <property type="evidence" value="ECO:0007669"/>
    <property type="project" value="UniProtKB-ARBA"/>
</dbReference>
<sequence length="989" mass="111894">MAATLSDLQGWDVIRRDSEGRIISDDMFLRRSRRRVQKETGEREHIYLQRKSDGVEFGCGSTVIVEEKSINSFSLYMIHEIRLNTLNHVVELWAFSYLRWFEVNPREFYACLSPEIVDENSSDDFYIEKFNTECNRSEIYLTAELSEIKLKDFLGKANIIDQEQYQRNGKLEENTFVVRLACEPDGTAFANIDIHSYEKKVTSMYPKESETYLQGLTVAAQKSMKSVRRNVSKVGEEPKALKKDALPEETNIDRASSKSPLHDRTSSVIREDSLGEVSLDSNRTKAPDEKLPPAKGTVVTQSRPIDTIDREKIELNTVQTKDSVELNESQSSKNAGEYRSPSPIETTSDSEPSESDDEEFQDAADDIDYVEGAANSGLIDENSHADENVDDDSIEEGQGEEDEDEDEEDKEIELYRGSGKRTSSRPKGRTRKARKILDSTPATPKKQQTPITPATLIKKYTKKNVSRAKKAYTPFSRRFKRPQDIPDLTKLAEFNQDRINMDIAAIENKLRSPKKQQTVETIFSRVKQQLYTSHGKDEIVRAGNFDDYLPARENEFASIYLSLYSAIEAGSGTTLYIAGTPGVGKTLTVREVVKELLQSAEQNELPNFQYVEINGLKMIKPSDSYEVLWNKISGERLTSGAAMESLEFYFNKVPKMKKRPILVLLDELDALVTKSQDVMYNFFNWTTYPNAKLIVIAVANTMDLPERQLGNKVSSRIGFTRIMFTGYNHDELKTIINLRLKGLNNSFFFVDVKNGSAHMIMDDGDEHNIDTSGMKKVRLKISEDAIEIASRKIASVSGDARRALKACKRAVEIAEHDYMKTHGYHYDGQASKDAEKGDQNDEEETQTVEISHIMKALNETVNSPTSIFLKSLSFTGKLFLYALLNLVRKTGVQEQSLGDVVDEIKSSIDANGKNKYVVAMHEVLFTGGSDLTAEQLRIISWDYVINQLIEAGIIIKQNLKNERVSAVKFSVSTEDVRRAIEQDKVLKTL</sequence>
<dbReference type="SUPFAM" id="SSF82061">
    <property type="entry name" value="BAH domain"/>
    <property type="match status" value="1"/>
</dbReference>
<evidence type="ECO:0000256" key="7">
    <source>
        <dbReference type="ARBA" id="ARBA00022842"/>
    </source>
</evidence>
<dbReference type="GO" id="GO:0016887">
    <property type="term" value="F:ATP hydrolysis activity"/>
    <property type="evidence" value="ECO:0007669"/>
    <property type="project" value="InterPro"/>
</dbReference>
<dbReference type="AlphaFoldDB" id="A0A1G4M6S1"/>
<dbReference type="STRING" id="4955.A0A1G4M6S1"/>
<keyword evidence="3 10" id="KW-0235">DNA replication</keyword>
<feature type="compositionally biased region" description="Polar residues" evidence="11">
    <location>
        <begin position="440"/>
        <end position="449"/>
    </location>
</feature>
<feature type="compositionally biased region" description="Low complexity" evidence="11">
    <location>
        <begin position="340"/>
        <end position="350"/>
    </location>
</feature>
<dbReference type="GO" id="GO:0033314">
    <property type="term" value="P:mitotic DNA replication checkpoint signaling"/>
    <property type="evidence" value="ECO:0007669"/>
    <property type="project" value="TreeGrafter"/>
</dbReference>
<evidence type="ECO:0000256" key="11">
    <source>
        <dbReference type="SAM" id="MobiDB-lite"/>
    </source>
</evidence>
<dbReference type="Proteomes" id="UP000190831">
    <property type="component" value="Chromosome A"/>
</dbReference>
<evidence type="ECO:0000256" key="9">
    <source>
        <dbReference type="ARBA" id="ARBA00023242"/>
    </source>
</evidence>
<keyword evidence="9 10" id="KW-0539">Nucleus</keyword>
<dbReference type="InterPro" id="IPR043151">
    <property type="entry name" value="BAH_sf"/>
</dbReference>
<dbReference type="SUPFAM" id="SSF52540">
    <property type="entry name" value="P-loop containing nucleoside triphosphate hydrolases"/>
    <property type="match status" value="1"/>
</dbReference>
<dbReference type="InterPro" id="IPR048867">
    <property type="entry name" value="WHD_ORC1"/>
</dbReference>
<accession>A0A1G4M6S1</accession>
<name>A0A1G4M6S1_LACFM</name>
<feature type="compositionally biased region" description="Basic residues" evidence="11">
    <location>
        <begin position="418"/>
        <end position="434"/>
    </location>
</feature>
<reference evidence="13 14" key="1">
    <citation type="submission" date="2016-03" db="EMBL/GenBank/DDBJ databases">
        <authorList>
            <person name="Devillers H."/>
        </authorList>
    </citation>
    <scope>NUCLEOTIDE SEQUENCE [LARGE SCALE GENOMIC DNA]</scope>
    <source>
        <strain evidence="13">CBS 6772</strain>
    </source>
</reference>
<dbReference type="Pfam" id="PF00004">
    <property type="entry name" value="AAA"/>
    <property type="match status" value="1"/>
</dbReference>
<feature type="domain" description="BAH" evidence="12">
    <location>
        <begin position="55"/>
        <end position="193"/>
    </location>
</feature>
<dbReference type="SMART" id="SM00382">
    <property type="entry name" value="AAA"/>
    <property type="match status" value="1"/>
</dbReference>
<feature type="region of interest" description="Disordered" evidence="11">
    <location>
        <begin position="825"/>
        <end position="844"/>
    </location>
</feature>
<evidence type="ECO:0000313" key="14">
    <source>
        <dbReference type="Proteomes" id="UP000190831"/>
    </source>
</evidence>
<evidence type="ECO:0000256" key="4">
    <source>
        <dbReference type="ARBA" id="ARBA00022723"/>
    </source>
</evidence>
<organism evidence="13 14">
    <name type="scientific">Lachancea fermentati</name>
    <name type="common">Zygosaccharomyces fermentati</name>
    <dbReference type="NCBI Taxonomy" id="4955"/>
    <lineage>
        <taxon>Eukaryota</taxon>
        <taxon>Fungi</taxon>
        <taxon>Dikarya</taxon>
        <taxon>Ascomycota</taxon>
        <taxon>Saccharomycotina</taxon>
        <taxon>Saccharomycetes</taxon>
        <taxon>Saccharomycetales</taxon>
        <taxon>Saccharomycetaceae</taxon>
        <taxon>Lachancea</taxon>
    </lineage>
</organism>
<evidence type="ECO:0000256" key="8">
    <source>
        <dbReference type="ARBA" id="ARBA00023125"/>
    </source>
</evidence>
<dbReference type="InterPro" id="IPR003593">
    <property type="entry name" value="AAA+_ATPase"/>
</dbReference>
<dbReference type="Pfam" id="PF21312">
    <property type="entry name" value="WHD_ORC1"/>
    <property type="match status" value="1"/>
</dbReference>
<dbReference type="InterPro" id="IPR003959">
    <property type="entry name" value="ATPase_AAA_core"/>
</dbReference>
<dbReference type="CDD" id="cd00009">
    <property type="entry name" value="AAA"/>
    <property type="match status" value="1"/>
</dbReference>
<dbReference type="FunFam" id="3.40.50.300:FF:000199">
    <property type="entry name" value="Origin recognition complex subunit 1"/>
    <property type="match status" value="1"/>
</dbReference>
<comment type="function">
    <text evidence="10">Component of the origin recognition complex (ORC) that binds origins of replication. DNA-binding is ATP-dependent, however specific DNA sequences that define origins of replication have not been identified so far. ORC is required to assemble the pre-replication complex necessary to initiate DNA replication.</text>
</comment>
<dbReference type="OrthoDB" id="1926878at2759"/>
<feature type="compositionally biased region" description="Basic and acidic residues" evidence="11">
    <location>
        <begin position="234"/>
        <end position="273"/>
    </location>
</feature>